<dbReference type="AlphaFoldDB" id="A0A7C3YZK9"/>
<evidence type="ECO:0000313" key="2">
    <source>
        <dbReference type="EMBL" id="HGF33047.1"/>
    </source>
</evidence>
<organism evidence="2">
    <name type="scientific">Desulfobacca acetoxidans</name>
    <dbReference type="NCBI Taxonomy" id="60893"/>
    <lineage>
        <taxon>Bacteria</taxon>
        <taxon>Pseudomonadati</taxon>
        <taxon>Thermodesulfobacteriota</taxon>
        <taxon>Desulfobaccia</taxon>
        <taxon>Desulfobaccales</taxon>
        <taxon>Desulfobaccaceae</taxon>
        <taxon>Desulfobacca</taxon>
    </lineage>
</organism>
<evidence type="ECO:0000256" key="1">
    <source>
        <dbReference type="SAM" id="MobiDB-lite"/>
    </source>
</evidence>
<sequence length="109" mass="12723">MVKLKSLVFLLGLVLILPACPAYVVPGGAYTGYYPYYSSYYSYPYSYYPYYRYPESYFYYRYPRPYGYRRFYPEGRFKGRGTVNRSPRDRPGYRGGPGRGGFGGQGGHR</sequence>
<proteinExistence type="predicted"/>
<accession>A0A7C3YZK9</accession>
<dbReference type="EMBL" id="DTMF01000040">
    <property type="protein sequence ID" value="HGF33047.1"/>
    <property type="molecule type" value="Genomic_DNA"/>
</dbReference>
<name>A0A7C3YZK9_9BACT</name>
<feature type="region of interest" description="Disordered" evidence="1">
    <location>
        <begin position="75"/>
        <end position="109"/>
    </location>
</feature>
<feature type="compositionally biased region" description="Gly residues" evidence="1">
    <location>
        <begin position="93"/>
        <end position="109"/>
    </location>
</feature>
<gene>
    <name evidence="2" type="ORF">ENW96_01485</name>
</gene>
<comment type="caution">
    <text evidence="2">The sequence shown here is derived from an EMBL/GenBank/DDBJ whole genome shotgun (WGS) entry which is preliminary data.</text>
</comment>
<reference evidence="2" key="1">
    <citation type="journal article" date="2020" name="mSystems">
        <title>Genome- and Community-Level Interaction Insights into Carbon Utilization and Element Cycling Functions of Hydrothermarchaeota in Hydrothermal Sediment.</title>
        <authorList>
            <person name="Zhou Z."/>
            <person name="Liu Y."/>
            <person name="Xu W."/>
            <person name="Pan J."/>
            <person name="Luo Z.H."/>
            <person name="Li M."/>
        </authorList>
    </citation>
    <scope>NUCLEOTIDE SEQUENCE [LARGE SCALE GENOMIC DNA]</scope>
    <source>
        <strain evidence="2">SpSt-897</strain>
    </source>
</reference>
<protein>
    <submittedName>
        <fullName evidence="2">Uncharacterized protein</fullName>
    </submittedName>
</protein>